<comment type="similarity">
    <text evidence="2">Belongs to the monovalent cation:proton antiporter 2 (CPA2) transporter (TC 2.A.37) family.</text>
</comment>
<dbReference type="AlphaFoldDB" id="A0A9X1IIM5"/>
<name>A0A9X1IIM5_9PROT</name>
<feature type="transmembrane region" description="Helical" evidence="7">
    <location>
        <begin position="139"/>
        <end position="162"/>
    </location>
</feature>
<evidence type="ECO:0000256" key="3">
    <source>
        <dbReference type="ARBA" id="ARBA00022448"/>
    </source>
</evidence>
<comment type="subcellular location">
    <subcellularLocation>
        <location evidence="1">Membrane</location>
        <topology evidence="1">Multi-pass membrane protein</topology>
    </subcellularLocation>
</comment>
<protein>
    <submittedName>
        <fullName evidence="9">Cation:proton antiporter</fullName>
    </submittedName>
</protein>
<evidence type="ECO:0000256" key="7">
    <source>
        <dbReference type="SAM" id="Phobius"/>
    </source>
</evidence>
<evidence type="ECO:0000256" key="1">
    <source>
        <dbReference type="ARBA" id="ARBA00004141"/>
    </source>
</evidence>
<feature type="transmembrane region" description="Helical" evidence="7">
    <location>
        <begin position="355"/>
        <end position="375"/>
    </location>
</feature>
<dbReference type="InterPro" id="IPR038770">
    <property type="entry name" value="Na+/solute_symporter_sf"/>
</dbReference>
<feature type="transmembrane region" description="Helical" evidence="7">
    <location>
        <begin position="174"/>
        <end position="193"/>
    </location>
</feature>
<organism evidence="9 10">
    <name type="scientific">Roseicella aerolata</name>
    <dbReference type="NCBI Taxonomy" id="2883479"/>
    <lineage>
        <taxon>Bacteria</taxon>
        <taxon>Pseudomonadati</taxon>
        <taxon>Pseudomonadota</taxon>
        <taxon>Alphaproteobacteria</taxon>
        <taxon>Acetobacterales</taxon>
        <taxon>Roseomonadaceae</taxon>
        <taxon>Roseicella</taxon>
    </lineage>
</organism>
<dbReference type="GO" id="GO:1902600">
    <property type="term" value="P:proton transmembrane transport"/>
    <property type="evidence" value="ECO:0007669"/>
    <property type="project" value="InterPro"/>
</dbReference>
<keyword evidence="10" id="KW-1185">Reference proteome</keyword>
<evidence type="ECO:0000313" key="10">
    <source>
        <dbReference type="Proteomes" id="UP001139311"/>
    </source>
</evidence>
<accession>A0A9X1IIM5</accession>
<feature type="transmembrane region" description="Helical" evidence="7">
    <location>
        <begin position="108"/>
        <end position="127"/>
    </location>
</feature>
<dbReference type="Gene3D" id="1.20.1530.20">
    <property type="match status" value="1"/>
</dbReference>
<proteinExistence type="inferred from homology"/>
<feature type="transmembrane region" description="Helical" evidence="7">
    <location>
        <begin position="239"/>
        <end position="257"/>
    </location>
</feature>
<dbReference type="RefSeq" id="WP_226614166.1">
    <property type="nucleotide sequence ID" value="NZ_JAJAQI010000083.1"/>
</dbReference>
<keyword evidence="6 7" id="KW-0472">Membrane</keyword>
<gene>
    <name evidence="9" type="ORF">LHA35_26830</name>
</gene>
<dbReference type="GO" id="GO:0016020">
    <property type="term" value="C:membrane"/>
    <property type="evidence" value="ECO:0007669"/>
    <property type="project" value="UniProtKB-SubCell"/>
</dbReference>
<evidence type="ECO:0000256" key="5">
    <source>
        <dbReference type="ARBA" id="ARBA00022989"/>
    </source>
</evidence>
<dbReference type="EMBL" id="JAJAQI010000083">
    <property type="protein sequence ID" value="MCB4825334.1"/>
    <property type="molecule type" value="Genomic_DNA"/>
</dbReference>
<keyword evidence="4 7" id="KW-0812">Transmembrane</keyword>
<comment type="caution">
    <text evidence="9">The sequence shown here is derived from an EMBL/GenBank/DDBJ whole genome shotgun (WGS) entry which is preliminary data.</text>
</comment>
<feature type="transmembrane region" description="Helical" evidence="7">
    <location>
        <begin position="213"/>
        <end position="233"/>
    </location>
</feature>
<feature type="transmembrane region" description="Helical" evidence="7">
    <location>
        <begin position="76"/>
        <end position="96"/>
    </location>
</feature>
<dbReference type="InterPro" id="IPR006153">
    <property type="entry name" value="Cation/H_exchanger_TM"/>
</dbReference>
<feature type="domain" description="Cation/H+ exchanger transmembrane" evidence="8">
    <location>
        <begin position="7"/>
        <end position="373"/>
    </location>
</feature>
<feature type="transmembrane region" description="Helical" evidence="7">
    <location>
        <begin position="292"/>
        <end position="311"/>
    </location>
</feature>
<dbReference type="PANTHER" id="PTHR42751:SF1">
    <property type="entry name" value="CATION_PROTON ANTIPORTER YBAL-RELATED"/>
    <property type="match status" value="1"/>
</dbReference>
<dbReference type="Proteomes" id="UP001139311">
    <property type="component" value="Unassembled WGS sequence"/>
</dbReference>
<dbReference type="PANTHER" id="PTHR42751">
    <property type="entry name" value="SODIUM/HYDROGEN EXCHANGER FAMILY/TRKA DOMAIN PROTEIN"/>
    <property type="match status" value="1"/>
</dbReference>
<dbReference type="GO" id="GO:0015297">
    <property type="term" value="F:antiporter activity"/>
    <property type="evidence" value="ECO:0007669"/>
    <property type="project" value="InterPro"/>
</dbReference>
<evidence type="ECO:0000313" key="9">
    <source>
        <dbReference type="EMBL" id="MCB4825334.1"/>
    </source>
</evidence>
<feature type="transmembrane region" description="Helical" evidence="7">
    <location>
        <begin position="41"/>
        <end position="64"/>
    </location>
</feature>
<feature type="transmembrane region" description="Helical" evidence="7">
    <location>
        <begin position="264"/>
        <end position="280"/>
    </location>
</feature>
<sequence length="385" mass="37362">MLLGLGLAALLGAAARVARLPPLVGYVLAGLLVGPHTPGPVLDAVLAAEAILIGAALVLFWCGLGEAPVAIGRLRGLAVAGAVGQTIGLSALGWSFGRLAGWDDAAGLALGLAVAAPGVILAPRMLASVGLSGLLTGGVLAGWLVASGLIVVVAMTGLWAAAPEAEGGAAGSGRAMLLSVLGGAAMAGGAVTLGRWVLPGLLVGTTRLGSPELVALLPPLVALGIMLAGAMLVGMPPTLGAFVGGLAFAASAAGWGAVRWTASLRGVFVALFIVPVAALFDPGSLHGGGVQVVVVLILVLVARPTLAWAAARAVGCAGQRARLLAAGAGQAGEVSLVIAALAVTGGLLPAEVRDMVLLSVVASTVLWGLLLGRVAGADPVEAGRG</sequence>
<keyword evidence="5 7" id="KW-1133">Transmembrane helix</keyword>
<reference evidence="9" key="1">
    <citation type="submission" date="2021-10" db="EMBL/GenBank/DDBJ databases">
        <title>Roseicella aerolatum sp. nov., isolated from aerosols of e-waste dismantling site.</title>
        <authorList>
            <person name="Qin T."/>
        </authorList>
    </citation>
    <scope>NUCLEOTIDE SEQUENCE</scope>
    <source>
        <strain evidence="9">GB24</strain>
    </source>
</reference>
<evidence type="ECO:0000256" key="4">
    <source>
        <dbReference type="ARBA" id="ARBA00022692"/>
    </source>
</evidence>
<evidence type="ECO:0000256" key="2">
    <source>
        <dbReference type="ARBA" id="ARBA00005551"/>
    </source>
</evidence>
<evidence type="ECO:0000259" key="8">
    <source>
        <dbReference type="Pfam" id="PF00999"/>
    </source>
</evidence>
<dbReference type="Pfam" id="PF00999">
    <property type="entry name" value="Na_H_Exchanger"/>
    <property type="match status" value="1"/>
</dbReference>
<keyword evidence="3" id="KW-0813">Transport</keyword>
<feature type="transmembrane region" description="Helical" evidence="7">
    <location>
        <begin position="323"/>
        <end position="343"/>
    </location>
</feature>
<evidence type="ECO:0000256" key="6">
    <source>
        <dbReference type="ARBA" id="ARBA00023136"/>
    </source>
</evidence>